<evidence type="ECO:0000256" key="5">
    <source>
        <dbReference type="SAM" id="Phobius"/>
    </source>
</evidence>
<feature type="transmembrane region" description="Helical" evidence="5">
    <location>
        <begin position="113"/>
        <end position="133"/>
    </location>
</feature>
<evidence type="ECO:0000256" key="3">
    <source>
        <dbReference type="ARBA" id="ARBA00022989"/>
    </source>
</evidence>
<evidence type="ECO:0000256" key="1">
    <source>
        <dbReference type="ARBA" id="ARBA00004141"/>
    </source>
</evidence>
<dbReference type="Pfam" id="PF04892">
    <property type="entry name" value="VanZ"/>
    <property type="match status" value="1"/>
</dbReference>
<feature type="transmembrane region" description="Helical" evidence="5">
    <location>
        <begin position="43"/>
        <end position="63"/>
    </location>
</feature>
<evidence type="ECO:0000259" key="7">
    <source>
        <dbReference type="Pfam" id="PF06271"/>
    </source>
</evidence>
<dbReference type="Proteomes" id="UP001211894">
    <property type="component" value="Unassembled WGS sequence"/>
</dbReference>
<dbReference type="InterPro" id="IPR010432">
    <property type="entry name" value="RDD"/>
</dbReference>
<keyword evidence="9" id="KW-1185">Reference proteome</keyword>
<dbReference type="PANTHER" id="PTHR36834:SF1">
    <property type="entry name" value="INTEGRAL MEMBRANE PROTEIN"/>
    <property type="match status" value="1"/>
</dbReference>
<feature type="transmembrane region" description="Helical" evidence="5">
    <location>
        <begin position="178"/>
        <end position="199"/>
    </location>
</feature>
<feature type="domain" description="VanZ-like" evidence="6">
    <location>
        <begin position="48"/>
        <end position="195"/>
    </location>
</feature>
<gene>
    <name evidence="8" type="ORF">PJ311_16725</name>
</gene>
<comment type="subcellular location">
    <subcellularLocation>
        <location evidence="1">Membrane</location>
        <topology evidence="1">Multi-pass membrane protein</topology>
    </subcellularLocation>
</comment>
<dbReference type="PANTHER" id="PTHR36834">
    <property type="entry name" value="MEMBRANE PROTEIN-RELATED"/>
    <property type="match status" value="1"/>
</dbReference>
<sequence>MGTYLLSIEKAFLSFPFVAAILTIPFLIFNYRRYGYINKFRVFITYSFVLYCMIALYLVILPFPSTRDTCSLQLPYTGYYNFVPFIFIYDFLKETNVLWNVPSTYLHMLTERAFLQTVFNFLLLLPLGIYVRYYFNRKKVWAAAIAGFFVSLFFELTQVTGIYGYYNCPYRLFDVDDLILNTSGTMIGFLIAPIFLYLFPSKETLDTGVDLEEKPVSLIHRFLAFFFDMIIVNAVIIWIHLTFGLQTSGFSYLLVTFSSVYFLYFIVFVFLTNGKTIGMYIVKLKVYGRSGSLRFKEIFIRNGSLYFGYGFLTYFPLYTVTGLGMDPMAQFLGVVFIFMIQILFYSHFIWRVIQRKRIFYYELLSGTRIQRQRRR</sequence>
<accession>A0ABT4X7F4</accession>
<evidence type="ECO:0000313" key="8">
    <source>
        <dbReference type="EMBL" id="MDA7028215.1"/>
    </source>
</evidence>
<feature type="transmembrane region" description="Helical" evidence="5">
    <location>
        <begin position="331"/>
        <end position="350"/>
    </location>
</feature>
<dbReference type="InterPro" id="IPR006976">
    <property type="entry name" value="VanZ-like"/>
</dbReference>
<feature type="transmembrane region" description="Helical" evidence="5">
    <location>
        <begin position="140"/>
        <end position="166"/>
    </location>
</feature>
<feature type="transmembrane region" description="Helical" evidence="5">
    <location>
        <begin position="219"/>
        <end position="241"/>
    </location>
</feature>
<dbReference type="InterPro" id="IPR021192">
    <property type="entry name" value="UCP031578_Vanz/RDD"/>
</dbReference>
<protein>
    <submittedName>
        <fullName evidence="8">VanZ family protein</fullName>
    </submittedName>
</protein>
<dbReference type="Pfam" id="PF06271">
    <property type="entry name" value="RDD"/>
    <property type="match status" value="1"/>
</dbReference>
<reference evidence="8 9" key="1">
    <citation type="submission" date="2023-01" db="EMBL/GenBank/DDBJ databases">
        <title>Bacillus changyiensis sp. nov., isolated from a coastal deposit.</title>
        <authorList>
            <person name="Xiao G."/>
            <person name="Lai Q."/>
            <person name="Hu Z."/>
            <person name="Shao Z."/>
        </authorList>
    </citation>
    <scope>NUCLEOTIDE SEQUENCE [LARGE SCALE GENOMIC DNA]</scope>
    <source>
        <strain evidence="8 9">CLL-7-23</strain>
    </source>
</reference>
<keyword evidence="3 5" id="KW-1133">Transmembrane helix</keyword>
<evidence type="ECO:0000256" key="4">
    <source>
        <dbReference type="ARBA" id="ARBA00023136"/>
    </source>
</evidence>
<dbReference type="EMBL" id="JAQKAB010000013">
    <property type="protein sequence ID" value="MDA7028215.1"/>
    <property type="molecule type" value="Genomic_DNA"/>
</dbReference>
<keyword evidence="4 5" id="KW-0472">Membrane</keyword>
<keyword evidence="2 5" id="KW-0812">Transmembrane</keyword>
<dbReference type="PIRSF" id="PIRSF031578">
    <property type="entry name" value="Uncharacterised_Vanz_RDD-cont"/>
    <property type="match status" value="1"/>
</dbReference>
<proteinExistence type="predicted"/>
<comment type="caution">
    <text evidence="8">The sequence shown here is derived from an EMBL/GenBank/DDBJ whole genome shotgun (WGS) entry which is preliminary data.</text>
</comment>
<organism evidence="8 9">
    <name type="scientific">Bacillus changyiensis</name>
    <dbReference type="NCBI Taxonomy" id="3004103"/>
    <lineage>
        <taxon>Bacteria</taxon>
        <taxon>Bacillati</taxon>
        <taxon>Bacillota</taxon>
        <taxon>Bacilli</taxon>
        <taxon>Bacillales</taxon>
        <taxon>Bacillaceae</taxon>
        <taxon>Bacillus</taxon>
    </lineage>
</organism>
<evidence type="ECO:0000313" key="9">
    <source>
        <dbReference type="Proteomes" id="UP001211894"/>
    </source>
</evidence>
<evidence type="ECO:0000256" key="2">
    <source>
        <dbReference type="ARBA" id="ARBA00022692"/>
    </source>
</evidence>
<evidence type="ECO:0000259" key="6">
    <source>
        <dbReference type="Pfam" id="PF04892"/>
    </source>
</evidence>
<feature type="domain" description="RDD" evidence="7">
    <location>
        <begin position="217"/>
        <end position="330"/>
    </location>
</feature>
<dbReference type="RefSeq" id="WP_271342032.1">
    <property type="nucleotide sequence ID" value="NZ_JAQKAB010000013.1"/>
</dbReference>
<feature type="transmembrane region" description="Helical" evidence="5">
    <location>
        <begin position="303"/>
        <end position="325"/>
    </location>
</feature>
<name>A0ABT4X7F4_9BACI</name>
<feature type="transmembrane region" description="Helical" evidence="5">
    <location>
        <begin position="12"/>
        <end position="31"/>
    </location>
</feature>
<dbReference type="InterPro" id="IPR053150">
    <property type="entry name" value="Teicoplanin_resist-assoc"/>
</dbReference>